<dbReference type="InterPro" id="IPR013762">
    <property type="entry name" value="Integrase-like_cat_sf"/>
</dbReference>
<dbReference type="Gene3D" id="1.10.150.130">
    <property type="match status" value="1"/>
</dbReference>
<evidence type="ECO:0000313" key="8">
    <source>
        <dbReference type="Proteomes" id="UP000263517"/>
    </source>
</evidence>
<dbReference type="GO" id="GO:0015074">
    <property type="term" value="P:DNA integration"/>
    <property type="evidence" value="ECO:0007669"/>
    <property type="project" value="UniProtKB-KW"/>
</dbReference>
<dbReference type="EMBL" id="DNAN01000720">
    <property type="protein sequence ID" value="HAW78140.1"/>
    <property type="molecule type" value="Genomic_DNA"/>
</dbReference>
<protein>
    <recommendedName>
        <fullName evidence="5">Tyr recombinase domain-containing protein</fullName>
    </recommendedName>
</protein>
<dbReference type="PROSITE" id="PS51898">
    <property type="entry name" value="TYR_RECOMBINASE"/>
    <property type="match status" value="1"/>
</dbReference>
<evidence type="ECO:0000313" key="9">
    <source>
        <dbReference type="Proteomes" id="UP000264779"/>
    </source>
</evidence>
<dbReference type="InterPro" id="IPR010998">
    <property type="entry name" value="Integrase_recombinase_N"/>
</dbReference>
<dbReference type="GO" id="GO:0003677">
    <property type="term" value="F:DNA binding"/>
    <property type="evidence" value="ECO:0007669"/>
    <property type="project" value="UniProtKB-KW"/>
</dbReference>
<dbReference type="InterPro" id="IPR011010">
    <property type="entry name" value="DNA_brk_join_enz"/>
</dbReference>
<dbReference type="AlphaFoldDB" id="A0A358E0W1"/>
<dbReference type="EMBL" id="DONK01000198">
    <property type="protein sequence ID" value="HBU52184.1"/>
    <property type="molecule type" value="Genomic_DNA"/>
</dbReference>
<keyword evidence="3" id="KW-0238">DNA-binding</keyword>
<dbReference type="Proteomes" id="UP000263517">
    <property type="component" value="Unassembled WGS sequence"/>
</dbReference>
<dbReference type="GO" id="GO:0006310">
    <property type="term" value="P:DNA recombination"/>
    <property type="evidence" value="ECO:0007669"/>
    <property type="project" value="UniProtKB-KW"/>
</dbReference>
<evidence type="ECO:0000256" key="3">
    <source>
        <dbReference type="ARBA" id="ARBA00023125"/>
    </source>
</evidence>
<accession>A0A358E0W1</accession>
<comment type="caution">
    <text evidence="7">The sequence shown here is derived from an EMBL/GenBank/DDBJ whole genome shotgun (WGS) entry which is preliminary data.</text>
</comment>
<proteinExistence type="inferred from homology"/>
<evidence type="ECO:0000256" key="2">
    <source>
        <dbReference type="ARBA" id="ARBA00022908"/>
    </source>
</evidence>
<dbReference type="PANTHER" id="PTHR30629">
    <property type="entry name" value="PROPHAGE INTEGRASE"/>
    <property type="match status" value="1"/>
</dbReference>
<evidence type="ECO:0000313" key="6">
    <source>
        <dbReference type="EMBL" id="HAW78140.1"/>
    </source>
</evidence>
<gene>
    <name evidence="6" type="ORF">DCW74_20680</name>
    <name evidence="7" type="ORF">DEB45_13080</name>
</gene>
<dbReference type="RefSeq" id="WP_272965280.1">
    <property type="nucleotide sequence ID" value="NZ_CALBIY010000020.1"/>
</dbReference>
<keyword evidence="4" id="KW-0233">DNA recombination</keyword>
<dbReference type="Pfam" id="PF00589">
    <property type="entry name" value="Phage_integrase"/>
    <property type="match status" value="1"/>
</dbReference>
<dbReference type="InterPro" id="IPR050808">
    <property type="entry name" value="Phage_Integrase"/>
</dbReference>
<dbReference type="PANTHER" id="PTHR30629:SF6">
    <property type="entry name" value="PROPHAGE INTEGRASE INTA-RELATED"/>
    <property type="match status" value="1"/>
</dbReference>
<keyword evidence="2" id="KW-0229">DNA integration</keyword>
<dbReference type="Proteomes" id="UP000264779">
    <property type="component" value="Unassembled WGS sequence"/>
</dbReference>
<organism evidence="7 9">
    <name type="scientific">Alteromonas australica</name>
    <dbReference type="NCBI Taxonomy" id="589873"/>
    <lineage>
        <taxon>Bacteria</taxon>
        <taxon>Pseudomonadati</taxon>
        <taxon>Pseudomonadota</taxon>
        <taxon>Gammaproteobacteria</taxon>
        <taxon>Alteromonadales</taxon>
        <taxon>Alteromonadaceae</taxon>
        <taxon>Alteromonas/Salinimonas group</taxon>
        <taxon>Alteromonas</taxon>
    </lineage>
</organism>
<name>A0A358E0W1_9ALTE</name>
<dbReference type="Gene3D" id="1.10.443.10">
    <property type="entry name" value="Intergrase catalytic core"/>
    <property type="match status" value="1"/>
</dbReference>
<evidence type="ECO:0000256" key="4">
    <source>
        <dbReference type="ARBA" id="ARBA00023172"/>
    </source>
</evidence>
<dbReference type="SUPFAM" id="SSF56349">
    <property type="entry name" value="DNA breaking-rejoining enzymes"/>
    <property type="match status" value="1"/>
</dbReference>
<evidence type="ECO:0000259" key="5">
    <source>
        <dbReference type="PROSITE" id="PS51898"/>
    </source>
</evidence>
<feature type="domain" description="Tyr recombinase" evidence="5">
    <location>
        <begin position="204"/>
        <end position="373"/>
    </location>
</feature>
<reference evidence="8 9" key="1">
    <citation type="journal article" date="2018" name="Nat. Biotechnol.">
        <title>A standardized bacterial taxonomy based on genome phylogeny substantially revises the tree of life.</title>
        <authorList>
            <person name="Parks D.H."/>
            <person name="Chuvochina M."/>
            <person name="Waite D.W."/>
            <person name="Rinke C."/>
            <person name="Skarshewski A."/>
            <person name="Chaumeil P.A."/>
            <person name="Hugenholtz P."/>
        </authorList>
    </citation>
    <scope>NUCLEOTIDE SEQUENCE [LARGE SCALE GENOMIC DNA]</scope>
    <source>
        <strain evidence="7">UBA11621</strain>
        <strain evidence="6">UBA11978</strain>
    </source>
</reference>
<comment type="similarity">
    <text evidence="1">Belongs to the 'phage' integrase family.</text>
</comment>
<dbReference type="InterPro" id="IPR002104">
    <property type="entry name" value="Integrase_catalytic"/>
</dbReference>
<evidence type="ECO:0000313" key="7">
    <source>
        <dbReference type="EMBL" id="HBU52184.1"/>
    </source>
</evidence>
<evidence type="ECO:0000256" key="1">
    <source>
        <dbReference type="ARBA" id="ARBA00008857"/>
    </source>
</evidence>
<sequence>MKYLALNLNDTAIKKHASDAVVGELRDVRNPICLRFHKSRERATWCYYRNEGNSKNRTRLGYWPTLKTKDVLAMLPGVIEKLHHGKEVQSSKFKTVGEMLNWYSSRTSKENIKSQSRRKGVLSAIDKHLLPRLELINISEVSKAIIDDKLVLPLQNANLKPSTIRQYFAILKRVFASARELELISVNPMAGMKFRDHVQRRIEPKQGRLLVDDAPALIQQINIAPATTRMLLLFMLLFGTRIGETRQLRWRHIDLNSGQLIIPETITKTAAVHILPITYQAKRLLLEYKQQCTGEYLFGGKEPMSASAADKAVREASKRKFSAHDIRKLARSVWATVGIDYWVAERLLNHKQKGLDLVYIKADSMDVKRKALEQYHEWLFRDVKPVLIPSVEISGKDENNNVFNKVA</sequence>